<protein>
    <recommendedName>
        <fullName evidence="10">Poly [ADP-ribose] polymerase</fullName>
    </recommendedName>
</protein>
<evidence type="ECO:0000256" key="3">
    <source>
        <dbReference type="ARBA" id="ARBA00023016"/>
    </source>
</evidence>
<feature type="region of interest" description="Disordered" evidence="5">
    <location>
        <begin position="54"/>
        <end position="103"/>
    </location>
</feature>
<keyword evidence="3" id="KW-0346">Stress response</keyword>
<feature type="region of interest" description="Disordered" evidence="5">
    <location>
        <begin position="421"/>
        <end position="440"/>
    </location>
</feature>
<feature type="compositionally biased region" description="Basic residues" evidence="5">
    <location>
        <begin position="94"/>
        <end position="103"/>
    </location>
</feature>
<evidence type="ECO:0000256" key="5">
    <source>
        <dbReference type="SAM" id="MobiDB-lite"/>
    </source>
</evidence>
<dbReference type="InterPro" id="IPR057823">
    <property type="entry name" value="WWE_RCD1"/>
</dbReference>
<evidence type="ECO:0000259" key="6">
    <source>
        <dbReference type="PROSITE" id="PS51059"/>
    </source>
</evidence>
<dbReference type="eggNOG" id="ENOG502QSEQ">
    <property type="taxonomic scope" value="Eukaryota"/>
</dbReference>
<dbReference type="Proteomes" id="UP000004995">
    <property type="component" value="Unassembled WGS sequence"/>
</dbReference>
<dbReference type="GO" id="GO:0003950">
    <property type="term" value="F:NAD+ poly-ADP-ribosyltransferase activity"/>
    <property type="evidence" value="ECO:0007669"/>
    <property type="project" value="InterPro"/>
</dbReference>
<dbReference type="PANTHER" id="PTHR32263:SF19">
    <property type="entry name" value="OS03G0230300 PROTEIN"/>
    <property type="match status" value="1"/>
</dbReference>
<feature type="domain" description="RST" evidence="7">
    <location>
        <begin position="486"/>
        <end position="553"/>
    </location>
</feature>
<dbReference type="PROSITE" id="PS51059">
    <property type="entry name" value="PARP_CATALYTIC"/>
    <property type="match status" value="1"/>
</dbReference>
<dbReference type="PANTHER" id="PTHR32263">
    <property type="entry name" value="INACTIVE POLY [ADP-RIBOSE] POLYMERASE SRO4-RELATED"/>
    <property type="match status" value="1"/>
</dbReference>
<organism evidence="8 9">
    <name type="scientific">Setaria italica</name>
    <name type="common">Foxtail millet</name>
    <name type="synonym">Panicum italicum</name>
    <dbReference type="NCBI Taxonomy" id="4555"/>
    <lineage>
        <taxon>Eukaryota</taxon>
        <taxon>Viridiplantae</taxon>
        <taxon>Streptophyta</taxon>
        <taxon>Embryophyta</taxon>
        <taxon>Tracheophyta</taxon>
        <taxon>Spermatophyta</taxon>
        <taxon>Magnoliopsida</taxon>
        <taxon>Liliopsida</taxon>
        <taxon>Poales</taxon>
        <taxon>Poaceae</taxon>
        <taxon>PACMAD clade</taxon>
        <taxon>Panicoideae</taxon>
        <taxon>Panicodae</taxon>
        <taxon>Paniceae</taxon>
        <taxon>Cenchrinae</taxon>
        <taxon>Setaria</taxon>
    </lineage>
</organism>
<name>K4A7Z5_SETIT</name>
<dbReference type="InterPro" id="IPR012317">
    <property type="entry name" value="Poly(ADP-ribose)pol_cat_dom"/>
</dbReference>
<evidence type="ECO:0000256" key="1">
    <source>
        <dbReference type="ARBA" id="ARBA00004123"/>
    </source>
</evidence>
<feature type="compositionally biased region" description="Basic residues" evidence="5">
    <location>
        <begin position="54"/>
        <end position="65"/>
    </location>
</feature>
<dbReference type="STRING" id="4555.K4A7Z5"/>
<reference evidence="8" key="2">
    <citation type="submission" date="2018-08" db="UniProtKB">
        <authorList>
            <consortium name="EnsemblPlants"/>
        </authorList>
    </citation>
    <scope>IDENTIFICATION</scope>
    <source>
        <strain evidence="8">Yugu1</strain>
    </source>
</reference>
<dbReference type="Gramene" id="KQK91835">
    <property type="protein sequence ID" value="KQK91835"/>
    <property type="gene ID" value="SETIT_035001mg"/>
</dbReference>
<dbReference type="InterPro" id="IPR016126">
    <property type="entry name" value="Secretoglobin"/>
</dbReference>
<reference evidence="9" key="1">
    <citation type="journal article" date="2012" name="Nat. Biotechnol.">
        <title>Reference genome sequence of the model plant Setaria.</title>
        <authorList>
            <person name="Bennetzen J.L."/>
            <person name="Schmutz J."/>
            <person name="Wang H."/>
            <person name="Percifield R."/>
            <person name="Hawkins J."/>
            <person name="Pontaroli A.C."/>
            <person name="Estep M."/>
            <person name="Feng L."/>
            <person name="Vaughn J.N."/>
            <person name="Grimwood J."/>
            <person name="Jenkins J."/>
            <person name="Barry K."/>
            <person name="Lindquist E."/>
            <person name="Hellsten U."/>
            <person name="Deshpande S."/>
            <person name="Wang X."/>
            <person name="Wu X."/>
            <person name="Mitros T."/>
            <person name="Triplett J."/>
            <person name="Yang X."/>
            <person name="Ye C.Y."/>
            <person name="Mauro-Herrera M."/>
            <person name="Wang L."/>
            <person name="Li P."/>
            <person name="Sharma M."/>
            <person name="Sharma R."/>
            <person name="Ronald P.C."/>
            <person name="Panaud O."/>
            <person name="Kellogg E.A."/>
            <person name="Brutnell T.P."/>
            <person name="Doust A.N."/>
            <person name="Tuskan G.A."/>
            <person name="Rokhsar D."/>
            <person name="Devos K.M."/>
        </authorList>
    </citation>
    <scope>NUCLEOTIDE SEQUENCE [LARGE SCALE GENOMIC DNA]</scope>
    <source>
        <strain evidence="9">cv. Yugu1</strain>
    </source>
</reference>
<dbReference type="OMA" id="YSSFKMG"/>
<accession>K4A7Z5</accession>
<evidence type="ECO:0000256" key="2">
    <source>
        <dbReference type="ARBA" id="ARBA00022473"/>
    </source>
</evidence>
<dbReference type="SUPFAM" id="SSF56399">
    <property type="entry name" value="ADP-ribosylation"/>
    <property type="match status" value="1"/>
</dbReference>
<dbReference type="Pfam" id="PF23467">
    <property type="entry name" value="WWE_5"/>
    <property type="match status" value="1"/>
</dbReference>
<keyword evidence="4" id="KW-0539">Nucleus</keyword>
<evidence type="ECO:0008006" key="10">
    <source>
        <dbReference type="Google" id="ProtNLM"/>
    </source>
</evidence>
<dbReference type="InterPro" id="IPR044964">
    <property type="entry name" value="RCD1/SRO1-5"/>
</dbReference>
<comment type="subcellular location">
    <subcellularLocation>
        <location evidence="1">Nucleus</location>
    </subcellularLocation>
</comment>
<dbReference type="Gene3D" id="3.90.228.10">
    <property type="match status" value="1"/>
</dbReference>
<evidence type="ECO:0000313" key="8">
    <source>
        <dbReference type="EnsemblPlants" id="KQK91835"/>
    </source>
</evidence>
<dbReference type="Pfam" id="PF12174">
    <property type="entry name" value="RST"/>
    <property type="match status" value="1"/>
</dbReference>
<dbReference type="InterPro" id="IPR022003">
    <property type="entry name" value="RST"/>
</dbReference>
<dbReference type="GO" id="GO:0005634">
    <property type="term" value="C:nucleus"/>
    <property type="evidence" value="ECO:0007669"/>
    <property type="project" value="UniProtKB-SubCell"/>
</dbReference>
<evidence type="ECO:0000259" key="7">
    <source>
        <dbReference type="PROSITE" id="PS51879"/>
    </source>
</evidence>
<feature type="compositionally biased region" description="Basic and acidic residues" evidence="5">
    <location>
        <begin position="257"/>
        <end position="266"/>
    </location>
</feature>
<evidence type="ECO:0000313" key="9">
    <source>
        <dbReference type="Proteomes" id="UP000004995"/>
    </source>
</evidence>
<dbReference type="PROSITE" id="PS51311">
    <property type="entry name" value="SCGB"/>
    <property type="match status" value="1"/>
</dbReference>
<dbReference type="PROSITE" id="PS51879">
    <property type="entry name" value="RST"/>
    <property type="match status" value="1"/>
</dbReference>
<keyword evidence="2" id="KW-0217">Developmental protein</keyword>
<dbReference type="EMBL" id="AGNK02006073">
    <property type="status" value="NOT_ANNOTATED_CDS"/>
    <property type="molecule type" value="Genomic_DNA"/>
</dbReference>
<dbReference type="InParanoid" id="K4A7Z5"/>
<dbReference type="AlphaFoldDB" id="K4A7Z5"/>
<sequence>MSSTVPSDSNEFLFWFAQVFMKGVVSTGYVTSNTPRPASVTDVLTDVASTCRARVRPGRRRRRHAPPLPILQPISRAFNPSGGPPDPSPDIPRRRERSRALHKSHNRSIGLGMDFSSGDVKAAIMRPAGVVVGGDAAAGTPALVRGWFEFQRSAAPARFLCFHDGGWVDVDGEAVGQLRRAFQDRRAMVEAACGGKAYLFDFLRMVRIDAATGEEAALGWIDDRGACFFPAPDCGGGRKRRRDGAPAEDEAESSSGVDERSGESRGAEAAAKRRKAGGAWGSAAARLEENDKYYQVVSKLFLSYGMANLGAAITAVRKVAQGARARAFQRQGQLLAAARGDAAGTPKFAWYGASAEDVATVVGRGFARTNAPRLGARKHGDGLHLSPPQCPYSSAMLTKADGNGEAHIVLCRVLMGRPEVVPAKSSQSRPSSDDYDSAVDKQENPQWYVVWSKDMNTRVLPEYVVSFKCPKLQPVQESSEATSKPKTPSPARDMFPRLLAEIELLVPDKCGLLQEYYSSFKMGQLKKDQFIRFLRSYIGDKVLTTVAKKLRGC</sequence>
<dbReference type="EnsemblPlants" id="KQK91835">
    <property type="protein sequence ID" value="KQK91835"/>
    <property type="gene ID" value="SETIT_035001mg"/>
</dbReference>
<keyword evidence="9" id="KW-1185">Reference proteome</keyword>
<evidence type="ECO:0000256" key="4">
    <source>
        <dbReference type="ARBA" id="ARBA00023242"/>
    </source>
</evidence>
<proteinExistence type="predicted"/>
<dbReference type="HOGENOM" id="CLU_027033_0_0_1"/>
<feature type="region of interest" description="Disordered" evidence="5">
    <location>
        <begin position="236"/>
        <end position="272"/>
    </location>
</feature>
<feature type="domain" description="PARP catalytic" evidence="6">
    <location>
        <begin position="269"/>
        <end position="490"/>
    </location>
</feature>